<accession>A0AAN6Y0K6</accession>
<evidence type="ECO:0000256" key="1">
    <source>
        <dbReference type="SAM" id="Coils"/>
    </source>
</evidence>
<keyword evidence="1" id="KW-0175">Coiled coil</keyword>
<dbReference type="AlphaFoldDB" id="A0AAN6Y0K6"/>
<evidence type="ECO:0000313" key="3">
    <source>
        <dbReference type="EMBL" id="KAK4209030.1"/>
    </source>
</evidence>
<reference evidence="3" key="1">
    <citation type="journal article" date="2023" name="Mol. Phylogenet. Evol.">
        <title>Genome-scale phylogeny and comparative genomics of the fungal order Sordariales.</title>
        <authorList>
            <person name="Hensen N."/>
            <person name="Bonometti L."/>
            <person name="Westerberg I."/>
            <person name="Brannstrom I.O."/>
            <person name="Guillou S."/>
            <person name="Cros-Aarteil S."/>
            <person name="Calhoun S."/>
            <person name="Haridas S."/>
            <person name="Kuo A."/>
            <person name="Mondo S."/>
            <person name="Pangilinan J."/>
            <person name="Riley R."/>
            <person name="LaButti K."/>
            <person name="Andreopoulos B."/>
            <person name="Lipzen A."/>
            <person name="Chen C."/>
            <person name="Yan M."/>
            <person name="Daum C."/>
            <person name="Ng V."/>
            <person name="Clum A."/>
            <person name="Steindorff A."/>
            <person name="Ohm R.A."/>
            <person name="Martin F."/>
            <person name="Silar P."/>
            <person name="Natvig D.O."/>
            <person name="Lalanne C."/>
            <person name="Gautier V."/>
            <person name="Ament-Velasquez S.L."/>
            <person name="Kruys A."/>
            <person name="Hutchinson M.I."/>
            <person name="Powell A.J."/>
            <person name="Barry K."/>
            <person name="Miller A.N."/>
            <person name="Grigoriev I.V."/>
            <person name="Debuchy R."/>
            <person name="Gladieux P."/>
            <person name="Hiltunen Thoren M."/>
            <person name="Johannesson H."/>
        </authorList>
    </citation>
    <scope>NUCLEOTIDE SEQUENCE</scope>
    <source>
        <strain evidence="3">PSN293</strain>
    </source>
</reference>
<dbReference type="PANTHER" id="PTHR40619:SF3">
    <property type="entry name" value="FUNGAL STAND N-TERMINAL GOODBYE DOMAIN-CONTAINING PROTEIN"/>
    <property type="match status" value="1"/>
</dbReference>
<gene>
    <name evidence="3" type="ORF">QBC37DRAFT_378488</name>
</gene>
<dbReference type="PANTHER" id="PTHR40619">
    <property type="entry name" value="FUNGAL STAND N-TERMINAL GOODBYE DOMAIN-CONTAINING PROTEIN"/>
    <property type="match status" value="1"/>
</dbReference>
<keyword evidence="4" id="KW-1185">Reference proteome</keyword>
<dbReference type="EMBL" id="MU858219">
    <property type="protein sequence ID" value="KAK4209030.1"/>
    <property type="molecule type" value="Genomic_DNA"/>
</dbReference>
<comment type="caution">
    <text evidence="3">The sequence shown here is derived from an EMBL/GenBank/DDBJ whole genome shotgun (WGS) entry which is preliminary data.</text>
</comment>
<reference evidence="3" key="2">
    <citation type="submission" date="2023-05" db="EMBL/GenBank/DDBJ databases">
        <authorList>
            <consortium name="Lawrence Berkeley National Laboratory"/>
            <person name="Steindorff A."/>
            <person name="Hensen N."/>
            <person name="Bonometti L."/>
            <person name="Westerberg I."/>
            <person name="Brannstrom I.O."/>
            <person name="Guillou S."/>
            <person name="Cros-Aarteil S."/>
            <person name="Calhoun S."/>
            <person name="Haridas S."/>
            <person name="Kuo A."/>
            <person name="Mondo S."/>
            <person name="Pangilinan J."/>
            <person name="Riley R."/>
            <person name="Labutti K."/>
            <person name="Andreopoulos B."/>
            <person name="Lipzen A."/>
            <person name="Chen C."/>
            <person name="Yanf M."/>
            <person name="Daum C."/>
            <person name="Ng V."/>
            <person name="Clum A."/>
            <person name="Ohm R."/>
            <person name="Martin F."/>
            <person name="Silar P."/>
            <person name="Natvig D."/>
            <person name="Lalanne C."/>
            <person name="Gautier V."/>
            <person name="Ament-Velasquez S.L."/>
            <person name="Kruys A."/>
            <person name="Hutchinson M.I."/>
            <person name="Powell A.J."/>
            <person name="Barry K."/>
            <person name="Miller A.N."/>
            <person name="Grigoriev I.V."/>
            <person name="Debuchy R."/>
            <person name="Gladieux P."/>
            <person name="Thoren M.H."/>
            <person name="Johannesson H."/>
        </authorList>
    </citation>
    <scope>NUCLEOTIDE SEQUENCE</scope>
    <source>
        <strain evidence="3">PSN293</strain>
    </source>
</reference>
<feature type="coiled-coil region" evidence="1">
    <location>
        <begin position="295"/>
        <end position="337"/>
    </location>
</feature>
<protein>
    <submittedName>
        <fullName evidence="3">Uncharacterized protein</fullName>
    </submittedName>
</protein>
<dbReference type="Proteomes" id="UP001301769">
    <property type="component" value="Unassembled WGS sequence"/>
</dbReference>
<proteinExistence type="predicted"/>
<feature type="compositionally biased region" description="Acidic residues" evidence="2">
    <location>
        <begin position="677"/>
        <end position="713"/>
    </location>
</feature>
<sequence length="713" mass="80643">MTMEPQAPLVYRQKILTNSAVEFIETQPNKHAFKQVSGVEFLPEVGEFVDKGTMFEWDKWYEESIKASESFKKTLKRLVKCLKDRGVAEDLKITIRDPDSKDFNFNYVLELIEKIQTNKSNTTKTKPLKSFVRGCCKKVEDNKPVIQGLLEIIPTDIYGVLISGGFSLILIAVEKNANERDEIQTFLAEIPEKLENIHELSAIYQTSLELHVSASSVMAAMFEVLERIVEKVTGTWKVRLAEKTEKVSRKLRPLKDMGSPFSRTRISVKGSALQELKDTGEEDHERVQLTVRESLANLQTEIDRFQRHVKVCAQKRLGEMEERQIRMEEKLDEYLKQFRIAGKDGSESPEDHRRETSARSFANKLFGLLASTRFFDKKTGGVDEEEVNQGRFEEQEVARRNTQARSSTLVKHWTEGLKSLADPMADATECIQRVELLNPSEKDQSRAILHSEELRKWLRNKKSTILEIKLDTPPDSLDNPLSFTSALIATSISSIRQGPVLAFFASHRNAASRDDELSTPLSLVTSFNAQLLRYLAKHCPKVDLTSIAVEKFYITAKKKLNTALKMFQALLRTLPQGHTTFIVLDGHSKLSGKDADADKIFTKLKGIVDKQDQAVLKILVTDPLVGSVVGEIADQSVWVEDRVAGYGDIDIGESTGEVFQTDRGKAKKIALRHESDEKDDSDMEEAEVSESESEEENSSNSEEEEDSEDQDED</sequence>
<evidence type="ECO:0000256" key="2">
    <source>
        <dbReference type="SAM" id="MobiDB-lite"/>
    </source>
</evidence>
<evidence type="ECO:0000313" key="4">
    <source>
        <dbReference type="Proteomes" id="UP001301769"/>
    </source>
</evidence>
<name>A0AAN6Y0K6_9PEZI</name>
<feature type="region of interest" description="Disordered" evidence="2">
    <location>
        <begin position="662"/>
        <end position="713"/>
    </location>
</feature>
<organism evidence="3 4">
    <name type="scientific">Rhypophila decipiens</name>
    <dbReference type="NCBI Taxonomy" id="261697"/>
    <lineage>
        <taxon>Eukaryota</taxon>
        <taxon>Fungi</taxon>
        <taxon>Dikarya</taxon>
        <taxon>Ascomycota</taxon>
        <taxon>Pezizomycotina</taxon>
        <taxon>Sordariomycetes</taxon>
        <taxon>Sordariomycetidae</taxon>
        <taxon>Sordariales</taxon>
        <taxon>Naviculisporaceae</taxon>
        <taxon>Rhypophila</taxon>
    </lineage>
</organism>